<comment type="caution">
    <text evidence="1">The sequence shown here is derived from an EMBL/GenBank/DDBJ whole genome shotgun (WGS) entry which is preliminary data.</text>
</comment>
<evidence type="ECO:0000313" key="2">
    <source>
        <dbReference type="Proteomes" id="UP001292094"/>
    </source>
</evidence>
<accession>A0AAE1U735</accession>
<organism evidence="1 2">
    <name type="scientific">Petrolisthes manimaculis</name>
    <dbReference type="NCBI Taxonomy" id="1843537"/>
    <lineage>
        <taxon>Eukaryota</taxon>
        <taxon>Metazoa</taxon>
        <taxon>Ecdysozoa</taxon>
        <taxon>Arthropoda</taxon>
        <taxon>Crustacea</taxon>
        <taxon>Multicrustacea</taxon>
        <taxon>Malacostraca</taxon>
        <taxon>Eumalacostraca</taxon>
        <taxon>Eucarida</taxon>
        <taxon>Decapoda</taxon>
        <taxon>Pleocyemata</taxon>
        <taxon>Anomura</taxon>
        <taxon>Galatheoidea</taxon>
        <taxon>Porcellanidae</taxon>
        <taxon>Petrolisthes</taxon>
    </lineage>
</organism>
<dbReference type="AlphaFoldDB" id="A0AAE1U735"/>
<protein>
    <submittedName>
        <fullName evidence="1">Uncharacterized protein</fullName>
    </submittedName>
</protein>
<keyword evidence="2" id="KW-1185">Reference proteome</keyword>
<proteinExistence type="predicted"/>
<dbReference type="Proteomes" id="UP001292094">
    <property type="component" value="Unassembled WGS sequence"/>
</dbReference>
<dbReference type="EMBL" id="JAWZYT010001868">
    <property type="protein sequence ID" value="KAK4308585.1"/>
    <property type="molecule type" value="Genomic_DNA"/>
</dbReference>
<evidence type="ECO:0000313" key="1">
    <source>
        <dbReference type="EMBL" id="KAK4308585.1"/>
    </source>
</evidence>
<gene>
    <name evidence="1" type="ORF">Pmani_019694</name>
</gene>
<reference evidence="1" key="1">
    <citation type="submission" date="2023-11" db="EMBL/GenBank/DDBJ databases">
        <title>Genome assemblies of two species of porcelain crab, Petrolisthes cinctipes and Petrolisthes manimaculis (Anomura: Porcellanidae).</title>
        <authorList>
            <person name="Angst P."/>
        </authorList>
    </citation>
    <scope>NUCLEOTIDE SEQUENCE</scope>
    <source>
        <strain evidence="1">PB745_02</strain>
        <tissue evidence="1">Gill</tissue>
    </source>
</reference>
<name>A0AAE1U735_9EUCA</name>
<sequence>MVAGSAGRHLRLSSIYPRPWRDGHHQGHDCVVRPAFVANTGGMPRPGNGKRWCIKVTDCYPASPPPPYTTPTTGRV</sequence>